<evidence type="ECO:0000313" key="3">
    <source>
        <dbReference type="Proteomes" id="UP001597231"/>
    </source>
</evidence>
<reference evidence="3" key="1">
    <citation type="journal article" date="2019" name="Int. J. Syst. Evol. Microbiol.">
        <title>The Global Catalogue of Microorganisms (GCM) 10K type strain sequencing project: providing services to taxonomists for standard genome sequencing and annotation.</title>
        <authorList>
            <consortium name="The Broad Institute Genomics Platform"/>
            <consortium name="The Broad Institute Genome Sequencing Center for Infectious Disease"/>
            <person name="Wu L."/>
            <person name="Ma J."/>
        </authorList>
    </citation>
    <scope>NUCLEOTIDE SEQUENCE [LARGE SCALE GENOMIC DNA]</scope>
    <source>
        <strain evidence="3">CCUG 53915</strain>
    </source>
</reference>
<protein>
    <submittedName>
        <fullName evidence="2">Class I SAM-dependent methyltransferase</fullName>
        <ecNumber evidence="2">2.1.1.-</ecNumber>
    </submittedName>
</protein>
<keyword evidence="2" id="KW-0489">Methyltransferase</keyword>
<dbReference type="GO" id="GO:0008168">
    <property type="term" value="F:methyltransferase activity"/>
    <property type="evidence" value="ECO:0007669"/>
    <property type="project" value="UniProtKB-KW"/>
</dbReference>
<evidence type="ECO:0000259" key="1">
    <source>
        <dbReference type="Pfam" id="PF13847"/>
    </source>
</evidence>
<proteinExistence type="predicted"/>
<dbReference type="SUPFAM" id="SSF53335">
    <property type="entry name" value="S-adenosyl-L-methionine-dependent methyltransferases"/>
    <property type="match status" value="1"/>
</dbReference>
<dbReference type="InterPro" id="IPR029063">
    <property type="entry name" value="SAM-dependent_MTases_sf"/>
</dbReference>
<dbReference type="EMBL" id="JBHTLT010000131">
    <property type="protein sequence ID" value="MFD1206851.1"/>
    <property type="molecule type" value="Genomic_DNA"/>
</dbReference>
<dbReference type="RefSeq" id="WP_381482501.1">
    <property type="nucleotide sequence ID" value="NZ_JBHTLT010000131.1"/>
</dbReference>
<comment type="caution">
    <text evidence="2">The sequence shown here is derived from an EMBL/GenBank/DDBJ whole genome shotgun (WGS) entry which is preliminary data.</text>
</comment>
<organism evidence="2 3">
    <name type="scientific">Sporosarcina contaminans</name>
    <dbReference type="NCBI Taxonomy" id="633403"/>
    <lineage>
        <taxon>Bacteria</taxon>
        <taxon>Bacillati</taxon>
        <taxon>Bacillota</taxon>
        <taxon>Bacilli</taxon>
        <taxon>Bacillales</taxon>
        <taxon>Caryophanaceae</taxon>
        <taxon>Sporosarcina</taxon>
    </lineage>
</organism>
<evidence type="ECO:0000313" key="2">
    <source>
        <dbReference type="EMBL" id="MFD1206851.1"/>
    </source>
</evidence>
<feature type="domain" description="Methyltransferase" evidence="1">
    <location>
        <begin position="59"/>
        <end position="149"/>
    </location>
</feature>
<sequence>MVKRFDPTNHPNWLKPHSLEWYRQLSEQHGAYTYPWHSTLTVPNGESIFDKEVMDKIQNKKVLDVGCGHGEFALNCSAVAKEVIGFDITDRFIDKANENKKSNLSFVVGNSKHGLPFKQEEFDCAYIRKGPTSAYLLLHQVVKKGGIVLGLHPGDDSGRELPMLFPNLFTRNNNGTLHAIKQRLQASKFSDFQIETFNSIEYLHSPTDVIRLCCFGQTQIVYDFIFDNCIHFIDKIFQDNAVTEGLPITSERHIVRAII</sequence>
<dbReference type="Gene3D" id="3.40.50.150">
    <property type="entry name" value="Vaccinia Virus protein VP39"/>
    <property type="match status" value="1"/>
</dbReference>
<dbReference type="EC" id="2.1.1.-" evidence="2"/>
<dbReference type="Pfam" id="PF13847">
    <property type="entry name" value="Methyltransf_31"/>
    <property type="match status" value="1"/>
</dbReference>
<dbReference type="Proteomes" id="UP001597231">
    <property type="component" value="Unassembled WGS sequence"/>
</dbReference>
<keyword evidence="2" id="KW-0808">Transferase</keyword>
<dbReference type="CDD" id="cd02440">
    <property type="entry name" value="AdoMet_MTases"/>
    <property type="match status" value="1"/>
</dbReference>
<name>A0ABW3U1B9_9BACL</name>
<gene>
    <name evidence="2" type="ORF">ACFQ38_17275</name>
</gene>
<keyword evidence="3" id="KW-1185">Reference proteome</keyword>
<dbReference type="GO" id="GO:0032259">
    <property type="term" value="P:methylation"/>
    <property type="evidence" value="ECO:0007669"/>
    <property type="project" value="UniProtKB-KW"/>
</dbReference>
<accession>A0ABW3U1B9</accession>
<dbReference type="InterPro" id="IPR025714">
    <property type="entry name" value="Methyltranfer_dom"/>
</dbReference>